<keyword evidence="2" id="KW-1185">Reference proteome</keyword>
<proteinExistence type="predicted"/>
<organism evidence="1 2">
    <name type="scientific">Luminiphilus syltensis NOR5-1B</name>
    <dbReference type="NCBI Taxonomy" id="565045"/>
    <lineage>
        <taxon>Bacteria</taxon>
        <taxon>Pseudomonadati</taxon>
        <taxon>Pseudomonadota</taxon>
        <taxon>Gammaproteobacteria</taxon>
        <taxon>Cellvibrionales</taxon>
        <taxon>Halieaceae</taxon>
        <taxon>Luminiphilus</taxon>
    </lineage>
</organism>
<sequence>MNSDLIRERFGSYFVDVMRQSEQTRLANLYSMENGEKICRTLALTQFFLPTCPELAEPDQQIRRGASIGATLRGAGYAVEKIESAIIVAKAGRKMADLTGGQVATGSRIEIRVYALNAVSAGSTYPYAMIAEAYHPAHIPPASAAINVDMALEKLSSLERQALNAIVTEL</sequence>
<dbReference type="OrthoDB" id="1435691at2"/>
<dbReference type="Proteomes" id="UP000004699">
    <property type="component" value="Unassembled WGS sequence"/>
</dbReference>
<gene>
    <name evidence="1" type="ORF">NOR51B_544</name>
</gene>
<dbReference type="RefSeq" id="WP_009019354.1">
    <property type="nucleotide sequence ID" value="NZ_DS999411.1"/>
</dbReference>
<dbReference type="AlphaFoldDB" id="B8KRI4"/>
<protein>
    <submittedName>
        <fullName evidence="1">Uncharacterized protein</fullName>
    </submittedName>
</protein>
<evidence type="ECO:0000313" key="1">
    <source>
        <dbReference type="EMBL" id="EED34606.1"/>
    </source>
</evidence>
<dbReference type="HOGENOM" id="CLU_1568838_0_0_6"/>
<reference evidence="2" key="1">
    <citation type="journal article" date="2013" name="BMC Microbiol.">
        <title>Taxonomy and evolution of bacteriochlorophyll a-containing members of the OM60/NOR5 clade of marine gammaproteobacteria: description of Luminiphilus syltensis gen. nov., sp. nov., reclassification of Haliea rubra as Pseudohaliea rubra gen. nov., comb. nov., and emendation of Chromatocurvus halotolerans.</title>
        <authorList>
            <person name="Spring S."/>
            <person name="Riedel T."/>
            <person name="Sproer C."/>
            <person name="Yan S."/>
            <person name="Harder J."/>
            <person name="Fuchs B.M."/>
        </authorList>
    </citation>
    <scope>NUCLEOTIDE SEQUENCE [LARGE SCALE GENOMIC DNA]</scope>
    <source>
        <strain evidence="2">NOR51-B</strain>
    </source>
</reference>
<evidence type="ECO:0000313" key="2">
    <source>
        <dbReference type="Proteomes" id="UP000004699"/>
    </source>
</evidence>
<dbReference type="EMBL" id="DS999411">
    <property type="protein sequence ID" value="EED34606.1"/>
    <property type="molecule type" value="Genomic_DNA"/>
</dbReference>
<accession>B8KRI4</accession>
<name>B8KRI4_9GAMM</name>